<dbReference type="OrthoDB" id="5458135at2"/>
<accession>A0A2T5BEL9</accession>
<proteinExistence type="inferred from homology"/>
<dbReference type="InterPro" id="IPR029060">
    <property type="entry name" value="PIN-like_dom_sf"/>
</dbReference>
<name>A0A2T5BEL9_MYCDI</name>
<dbReference type="GO" id="GO:0090729">
    <property type="term" value="F:toxin activity"/>
    <property type="evidence" value="ECO:0007669"/>
    <property type="project" value="UniProtKB-KW"/>
</dbReference>
<dbReference type="InterPro" id="IPR002716">
    <property type="entry name" value="PIN_dom"/>
</dbReference>
<dbReference type="GO" id="GO:0016787">
    <property type="term" value="F:hydrolase activity"/>
    <property type="evidence" value="ECO:0007669"/>
    <property type="project" value="UniProtKB-KW"/>
</dbReference>
<keyword evidence="11" id="KW-1185">Reference proteome</keyword>
<dbReference type="PANTHER" id="PTHR33653">
    <property type="entry name" value="RIBONUCLEASE VAPC2"/>
    <property type="match status" value="1"/>
</dbReference>
<organism evidence="10 11">
    <name type="scientific">Mycoplana dimorpha</name>
    <dbReference type="NCBI Taxonomy" id="28320"/>
    <lineage>
        <taxon>Bacteria</taxon>
        <taxon>Pseudomonadati</taxon>
        <taxon>Pseudomonadota</taxon>
        <taxon>Alphaproteobacteria</taxon>
        <taxon>Hyphomicrobiales</taxon>
        <taxon>Rhizobiaceae</taxon>
        <taxon>Mycoplana</taxon>
    </lineage>
</organism>
<evidence type="ECO:0000256" key="1">
    <source>
        <dbReference type="ARBA" id="ARBA00001946"/>
    </source>
</evidence>
<evidence type="ECO:0000259" key="9">
    <source>
        <dbReference type="Pfam" id="PF01850"/>
    </source>
</evidence>
<dbReference type="RefSeq" id="WP_108001723.1">
    <property type="nucleotide sequence ID" value="NZ_JBHEEX010000001.1"/>
</dbReference>
<dbReference type="InterPro" id="IPR022907">
    <property type="entry name" value="VapC_family"/>
</dbReference>
<feature type="domain" description="PIN" evidence="9">
    <location>
        <begin position="3"/>
        <end position="121"/>
    </location>
</feature>
<comment type="similarity">
    <text evidence="7 8">Belongs to the PINc/VapC protein family.</text>
</comment>
<evidence type="ECO:0000256" key="2">
    <source>
        <dbReference type="ARBA" id="ARBA00022649"/>
    </source>
</evidence>
<keyword evidence="6 8" id="KW-0460">Magnesium</keyword>
<feature type="binding site" evidence="8">
    <location>
        <position position="103"/>
    </location>
    <ligand>
        <name>Mg(2+)</name>
        <dbReference type="ChEBI" id="CHEBI:18420"/>
    </ligand>
</feature>
<dbReference type="InterPro" id="IPR050556">
    <property type="entry name" value="Type_II_TA_system_RNase"/>
</dbReference>
<dbReference type="PANTHER" id="PTHR33653:SF1">
    <property type="entry name" value="RIBONUCLEASE VAPC2"/>
    <property type="match status" value="1"/>
</dbReference>
<keyword evidence="2 8" id="KW-1277">Toxin-antitoxin system</keyword>
<comment type="caution">
    <text evidence="10">The sequence shown here is derived from an EMBL/GenBank/DDBJ whole genome shotgun (WGS) entry which is preliminary data.</text>
</comment>
<dbReference type="Gene3D" id="3.40.50.1010">
    <property type="entry name" value="5'-nuclease"/>
    <property type="match status" value="1"/>
</dbReference>
<dbReference type="HAMAP" id="MF_00265">
    <property type="entry name" value="VapC_Nob1"/>
    <property type="match status" value="1"/>
</dbReference>
<evidence type="ECO:0000313" key="10">
    <source>
        <dbReference type="EMBL" id="PTM97444.1"/>
    </source>
</evidence>
<evidence type="ECO:0000256" key="5">
    <source>
        <dbReference type="ARBA" id="ARBA00022801"/>
    </source>
</evidence>
<dbReference type="SUPFAM" id="SSF88723">
    <property type="entry name" value="PIN domain-like"/>
    <property type="match status" value="1"/>
</dbReference>
<comment type="cofactor">
    <cofactor evidence="1 8">
        <name>Mg(2+)</name>
        <dbReference type="ChEBI" id="CHEBI:18420"/>
    </cofactor>
</comment>
<dbReference type="EC" id="3.1.-.-" evidence="8"/>
<dbReference type="AlphaFoldDB" id="A0A2T5BEL9"/>
<dbReference type="Proteomes" id="UP000241247">
    <property type="component" value="Unassembled WGS sequence"/>
</dbReference>
<evidence type="ECO:0000256" key="8">
    <source>
        <dbReference type="HAMAP-Rule" id="MF_00265"/>
    </source>
</evidence>
<protein>
    <recommendedName>
        <fullName evidence="8">Ribonuclease VapC</fullName>
        <shortName evidence="8">RNase VapC</shortName>
        <ecNumber evidence="8">3.1.-.-</ecNumber>
    </recommendedName>
    <alternativeName>
        <fullName evidence="8">Toxin VapC</fullName>
    </alternativeName>
</protein>
<evidence type="ECO:0000313" key="11">
    <source>
        <dbReference type="Proteomes" id="UP000241247"/>
    </source>
</evidence>
<evidence type="ECO:0000256" key="4">
    <source>
        <dbReference type="ARBA" id="ARBA00022723"/>
    </source>
</evidence>
<sequence>MLLLDTNVASELRGRRHSDHILDWLDRWNIHDVFLSVITVAEIRYGIALVVDEQRRLLLRETYRRLEDDFANRILDFDRHTAAIYGDISARRQKAGRRMETKDAMIAAICLHHGATLATRNVKDFEGLDLKLVNPFEGAQ</sequence>
<comment type="function">
    <text evidence="8">Toxic component of a toxin-antitoxin (TA) system. An RNase.</text>
</comment>
<keyword evidence="5 8" id="KW-0378">Hydrolase</keyword>
<evidence type="ECO:0000256" key="6">
    <source>
        <dbReference type="ARBA" id="ARBA00022842"/>
    </source>
</evidence>
<keyword evidence="4 8" id="KW-0479">Metal-binding</keyword>
<keyword evidence="8" id="KW-0800">Toxin</keyword>
<dbReference type="Pfam" id="PF01850">
    <property type="entry name" value="PIN"/>
    <property type="match status" value="1"/>
</dbReference>
<keyword evidence="3 8" id="KW-0540">Nuclease</keyword>
<gene>
    <name evidence="8" type="primary">vapC</name>
    <name evidence="10" type="ORF">C7449_102318</name>
</gene>
<evidence type="ECO:0000256" key="7">
    <source>
        <dbReference type="ARBA" id="ARBA00038093"/>
    </source>
</evidence>
<reference evidence="10 11" key="1">
    <citation type="submission" date="2018-04" db="EMBL/GenBank/DDBJ databases">
        <title>Genomic Encyclopedia of Type Strains, Phase IV (KMG-IV): sequencing the most valuable type-strain genomes for metagenomic binning, comparative biology and taxonomic classification.</title>
        <authorList>
            <person name="Goeker M."/>
        </authorList>
    </citation>
    <scope>NUCLEOTIDE SEQUENCE [LARGE SCALE GENOMIC DNA]</scope>
    <source>
        <strain evidence="10 11">DSM 7138</strain>
    </source>
</reference>
<evidence type="ECO:0000256" key="3">
    <source>
        <dbReference type="ARBA" id="ARBA00022722"/>
    </source>
</evidence>
<feature type="binding site" evidence="8">
    <location>
        <position position="5"/>
    </location>
    <ligand>
        <name>Mg(2+)</name>
        <dbReference type="ChEBI" id="CHEBI:18420"/>
    </ligand>
</feature>
<dbReference type="EMBL" id="PZZZ01000002">
    <property type="protein sequence ID" value="PTM97444.1"/>
    <property type="molecule type" value="Genomic_DNA"/>
</dbReference>
<dbReference type="GO" id="GO:0000287">
    <property type="term" value="F:magnesium ion binding"/>
    <property type="evidence" value="ECO:0007669"/>
    <property type="project" value="UniProtKB-UniRule"/>
</dbReference>
<dbReference type="GO" id="GO:0004540">
    <property type="term" value="F:RNA nuclease activity"/>
    <property type="evidence" value="ECO:0007669"/>
    <property type="project" value="InterPro"/>
</dbReference>
<dbReference type="CDD" id="cd18731">
    <property type="entry name" value="PIN_NgFitB-like"/>
    <property type="match status" value="1"/>
</dbReference>